<dbReference type="Proteomes" id="UP000756346">
    <property type="component" value="Unassembled WGS sequence"/>
</dbReference>
<reference evidence="1" key="1">
    <citation type="journal article" date="2021" name="Nat. Commun.">
        <title>Genetic determinants of endophytism in the Arabidopsis root mycobiome.</title>
        <authorList>
            <person name="Mesny F."/>
            <person name="Miyauchi S."/>
            <person name="Thiergart T."/>
            <person name="Pickel B."/>
            <person name="Atanasova L."/>
            <person name="Karlsson M."/>
            <person name="Huettel B."/>
            <person name="Barry K.W."/>
            <person name="Haridas S."/>
            <person name="Chen C."/>
            <person name="Bauer D."/>
            <person name="Andreopoulos W."/>
            <person name="Pangilinan J."/>
            <person name="LaButti K."/>
            <person name="Riley R."/>
            <person name="Lipzen A."/>
            <person name="Clum A."/>
            <person name="Drula E."/>
            <person name="Henrissat B."/>
            <person name="Kohler A."/>
            <person name="Grigoriev I.V."/>
            <person name="Martin F.M."/>
            <person name="Hacquard S."/>
        </authorList>
    </citation>
    <scope>NUCLEOTIDE SEQUENCE</scope>
    <source>
        <strain evidence="1">MPI-CAGE-CH-0230</strain>
    </source>
</reference>
<gene>
    <name evidence="1" type="ORF">B0I36DRAFT_331883</name>
</gene>
<dbReference type="EMBL" id="JAGTJQ010000009">
    <property type="protein sequence ID" value="KAH7024699.1"/>
    <property type="molecule type" value="Genomic_DNA"/>
</dbReference>
<dbReference type="GeneID" id="70184583"/>
<dbReference type="RefSeq" id="XP_046008247.1">
    <property type="nucleotide sequence ID" value="XM_046155037.1"/>
</dbReference>
<proteinExistence type="predicted"/>
<keyword evidence="2" id="KW-1185">Reference proteome</keyword>
<organism evidence="1 2">
    <name type="scientific">Microdochium trichocladiopsis</name>
    <dbReference type="NCBI Taxonomy" id="1682393"/>
    <lineage>
        <taxon>Eukaryota</taxon>
        <taxon>Fungi</taxon>
        <taxon>Dikarya</taxon>
        <taxon>Ascomycota</taxon>
        <taxon>Pezizomycotina</taxon>
        <taxon>Sordariomycetes</taxon>
        <taxon>Xylariomycetidae</taxon>
        <taxon>Xylariales</taxon>
        <taxon>Microdochiaceae</taxon>
        <taxon>Microdochium</taxon>
    </lineage>
</organism>
<evidence type="ECO:0000313" key="1">
    <source>
        <dbReference type="EMBL" id="KAH7024699.1"/>
    </source>
</evidence>
<accession>A0A9P9BLA7</accession>
<comment type="caution">
    <text evidence="1">The sequence shown here is derived from an EMBL/GenBank/DDBJ whole genome shotgun (WGS) entry which is preliminary data.</text>
</comment>
<protein>
    <submittedName>
        <fullName evidence="1">Uncharacterized protein</fullName>
    </submittedName>
</protein>
<sequence>MLSAHLGRFLLHCNSAVAPMPSTLSIFTPWWSSTWMTRSYPSEAASTSAARPSLVSEGLYLSRRSTTRA</sequence>
<evidence type="ECO:0000313" key="2">
    <source>
        <dbReference type="Proteomes" id="UP000756346"/>
    </source>
</evidence>
<name>A0A9P9BLA7_9PEZI</name>
<dbReference type="AlphaFoldDB" id="A0A9P9BLA7"/>